<gene>
    <name evidence="2" type="ORF">HB778_12895</name>
</gene>
<feature type="transmembrane region" description="Helical" evidence="1">
    <location>
        <begin position="12"/>
        <end position="29"/>
    </location>
</feature>
<proteinExistence type="predicted"/>
<keyword evidence="1" id="KW-1133">Transmembrane helix</keyword>
<evidence type="ECO:0000313" key="3">
    <source>
        <dbReference type="Proteomes" id="UP000515465"/>
    </source>
</evidence>
<sequence>MGDFAISAARQLSIGLMAMAAAGIGAIFFESRPIRLAFPNQFFLCVVTRRFGGGDRRRYMDS</sequence>
<name>A0A7G6SSD3_9HYPH</name>
<dbReference type="EMBL" id="CP050296">
    <property type="protein sequence ID" value="QND57415.1"/>
    <property type="molecule type" value="Genomic_DNA"/>
</dbReference>
<protein>
    <submittedName>
        <fullName evidence="2">Uncharacterized protein</fullName>
    </submittedName>
</protein>
<evidence type="ECO:0000313" key="2">
    <source>
        <dbReference type="EMBL" id="QND57415.1"/>
    </source>
</evidence>
<keyword evidence="1" id="KW-0472">Membrane</keyword>
<dbReference type="Proteomes" id="UP000515465">
    <property type="component" value="Chromosome"/>
</dbReference>
<evidence type="ECO:0000256" key="1">
    <source>
        <dbReference type="SAM" id="Phobius"/>
    </source>
</evidence>
<dbReference type="AlphaFoldDB" id="A0A7G6SSD3"/>
<dbReference type="RefSeq" id="WP_183464240.1">
    <property type="nucleotide sequence ID" value="NZ_CP050296.1"/>
</dbReference>
<keyword evidence="1" id="KW-0812">Transmembrane</keyword>
<reference evidence="3" key="1">
    <citation type="journal article" date="2020" name="Mol. Plant Microbe">
        <title>Rhizobial microsymbionts of the narrowly endemic Oxytropis species growing in Kamchatka are characterized by significant genetic diversity and possess a set of genes that are associated with T3SS and T6SS secretion systems and can affect the development of symbiosis.</title>
        <authorList>
            <person name="Safronova V."/>
            <person name="Guro P."/>
            <person name="Sazanova A."/>
            <person name="Kuznetsova I."/>
            <person name="Belimov A."/>
            <person name="Yakubov V."/>
            <person name="Chirak E."/>
            <person name="Afonin A."/>
            <person name="Gogolev Y."/>
            <person name="Andronov E."/>
            <person name="Tikhonovich I."/>
        </authorList>
    </citation>
    <scope>NUCLEOTIDE SEQUENCE [LARGE SCALE GENOMIC DNA]</scope>
    <source>
        <strain evidence="3">583</strain>
    </source>
</reference>
<organism evidence="2 3">
    <name type="scientific">Mesorhizobium huakuii</name>
    <dbReference type="NCBI Taxonomy" id="28104"/>
    <lineage>
        <taxon>Bacteria</taxon>
        <taxon>Pseudomonadati</taxon>
        <taxon>Pseudomonadota</taxon>
        <taxon>Alphaproteobacteria</taxon>
        <taxon>Hyphomicrobiales</taxon>
        <taxon>Phyllobacteriaceae</taxon>
        <taxon>Mesorhizobium</taxon>
    </lineage>
</organism>
<accession>A0A7G6SSD3</accession>